<reference evidence="2 3" key="1">
    <citation type="submission" date="2024-01" db="EMBL/GenBank/DDBJ databases">
        <title>Seven novel Bacillus-like species.</title>
        <authorList>
            <person name="Liu G."/>
        </authorList>
    </citation>
    <scope>NUCLEOTIDE SEQUENCE [LARGE SCALE GENOMIC DNA]</scope>
    <source>
        <strain evidence="2 3">FJAT-53711</strain>
    </source>
</reference>
<feature type="transmembrane region" description="Helical" evidence="1">
    <location>
        <begin position="167"/>
        <end position="186"/>
    </location>
</feature>
<organism evidence="2 3">
    <name type="scientific">Bacillus yunxiaonensis</name>
    <dbReference type="NCBI Taxonomy" id="3127665"/>
    <lineage>
        <taxon>Bacteria</taxon>
        <taxon>Bacillati</taxon>
        <taxon>Bacillota</taxon>
        <taxon>Bacilli</taxon>
        <taxon>Bacillales</taxon>
        <taxon>Bacillaceae</taxon>
        <taxon>Bacillus</taxon>
    </lineage>
</organism>
<feature type="transmembrane region" description="Helical" evidence="1">
    <location>
        <begin position="12"/>
        <end position="32"/>
    </location>
</feature>
<feature type="transmembrane region" description="Helical" evidence="1">
    <location>
        <begin position="289"/>
        <end position="311"/>
    </location>
</feature>
<comment type="caution">
    <text evidence="2">The sequence shown here is derived from an EMBL/GenBank/DDBJ whole genome shotgun (WGS) entry which is preliminary data.</text>
</comment>
<feature type="transmembrane region" description="Helical" evidence="1">
    <location>
        <begin position="249"/>
        <end position="269"/>
    </location>
</feature>
<evidence type="ECO:0008006" key="4">
    <source>
        <dbReference type="Google" id="ProtNLM"/>
    </source>
</evidence>
<feature type="transmembrane region" description="Helical" evidence="1">
    <location>
        <begin position="546"/>
        <end position="564"/>
    </location>
</feature>
<feature type="transmembrane region" description="Helical" evidence="1">
    <location>
        <begin position="38"/>
        <end position="59"/>
    </location>
</feature>
<accession>A0ABU8FR10</accession>
<feature type="transmembrane region" description="Helical" evidence="1">
    <location>
        <begin position="434"/>
        <end position="452"/>
    </location>
</feature>
<keyword evidence="3" id="KW-1185">Reference proteome</keyword>
<feature type="transmembrane region" description="Helical" evidence="1">
    <location>
        <begin position="192"/>
        <end position="211"/>
    </location>
</feature>
<name>A0ABU8FR10_9BACI</name>
<dbReference type="Proteomes" id="UP001367922">
    <property type="component" value="Unassembled WGS sequence"/>
</dbReference>
<feature type="transmembrane region" description="Helical" evidence="1">
    <location>
        <begin position="317"/>
        <end position="335"/>
    </location>
</feature>
<feature type="transmembrane region" description="Helical" evidence="1">
    <location>
        <begin position="218"/>
        <end position="237"/>
    </location>
</feature>
<proteinExistence type="predicted"/>
<protein>
    <recommendedName>
        <fullName evidence="4">DUF2157 domain-containing protein</fullName>
    </recommendedName>
</protein>
<evidence type="ECO:0000313" key="3">
    <source>
        <dbReference type="Proteomes" id="UP001367922"/>
    </source>
</evidence>
<feature type="transmembrane region" description="Helical" evidence="1">
    <location>
        <begin position="458"/>
        <end position="478"/>
    </location>
</feature>
<feature type="transmembrane region" description="Helical" evidence="1">
    <location>
        <begin position="507"/>
        <end position="525"/>
    </location>
</feature>
<sequence length="694" mass="80742">MKGWKDDIFKILGVWSLLGAYIILTMTMRYSWATVYQSLAVVGVPVIGIVWYFAIRNVMCANKLFLRGMRVTLYLAYAWSCWMLRNIYGVENEEVWLSVSWLLPALYLYVTDKKAEWYVLGGGALLFFLSTINEMKWFTVSDKWQSIIITIASLMWYRIELKMPGRYLFYTTSLLGLWMVYLENLYEGGEPNYWIKVVCAILMTVMYVIIFKRLKEGNLYRITTGAILTAWSLYALIDITNLFTNLTMNISYILMGLVVLFVVISQQFFTWQEKKNQTQTNHRKIGEYVLFVLVSSIGSVLFLAGLYFILWETLRKSSVIMIISAMLSVLGIWGYKKITAKFLRVFLFVFAIMAGITTLVTNHHYIWGVLYGGCIFAYWMFAKHKAEQHSLWWLLEGIILSECMRGADYSTGMGYLVLIHIGFLIFAIARKNEFLLRNSAGFGMMYVFFYLLEKYEGADFWFIVIAHGGYILLLVLGMLYVKDSVMKRIGIVIYLFTNLIMYETNYIGNYGLSWMLFLAGIILLQTKKPQKQENIITYNITYKKKYVWLVGILSAFILLGTVTHQEWNYYNSNTVLLELENPIEKSAQTKKVWFFYKIEVEANEMMLNRDTKKETKTPVFIKLKKGQGESYRIDKIKINDYPKEKGIWIKGYMNYGYITIGSMREVPVTLIKGEGLYAKVQIAKNGNSRVIEIQ</sequence>
<feature type="transmembrane region" description="Helical" evidence="1">
    <location>
        <begin position="342"/>
        <end position="359"/>
    </location>
</feature>
<keyword evidence="1" id="KW-0472">Membrane</keyword>
<dbReference type="EMBL" id="JBAWSV010000001">
    <property type="protein sequence ID" value="MEI4828408.1"/>
    <property type="molecule type" value="Genomic_DNA"/>
</dbReference>
<feature type="transmembrane region" description="Helical" evidence="1">
    <location>
        <begin position="365"/>
        <end position="382"/>
    </location>
</feature>
<gene>
    <name evidence="2" type="ORF">WAX78_02895</name>
</gene>
<keyword evidence="1" id="KW-0812">Transmembrane</keyword>
<evidence type="ECO:0000256" key="1">
    <source>
        <dbReference type="SAM" id="Phobius"/>
    </source>
</evidence>
<dbReference type="RefSeq" id="WP_336480792.1">
    <property type="nucleotide sequence ID" value="NZ_JBAWSV010000001.1"/>
</dbReference>
<feature type="transmembrane region" description="Helical" evidence="1">
    <location>
        <begin position="413"/>
        <end position="429"/>
    </location>
</feature>
<evidence type="ECO:0000313" key="2">
    <source>
        <dbReference type="EMBL" id="MEI4828408.1"/>
    </source>
</evidence>
<keyword evidence="1" id="KW-1133">Transmembrane helix</keyword>